<keyword evidence="3" id="KW-1185">Reference proteome</keyword>
<dbReference type="EMBL" id="CT573213">
    <property type="protein sequence ID" value="CAJ64277.1"/>
    <property type="molecule type" value="Genomic_DNA"/>
</dbReference>
<dbReference type="Proteomes" id="UP000000657">
    <property type="component" value="Chromosome"/>
</dbReference>
<dbReference type="Gene3D" id="3.30.60.140">
    <property type="match status" value="1"/>
</dbReference>
<dbReference type="InterPro" id="IPR007817">
    <property type="entry name" value="Isocyanide_synthase_DIT1"/>
</dbReference>
<proteinExistence type="predicted"/>
<reference evidence="2 3" key="1">
    <citation type="journal article" date="2007" name="Genome Res.">
        <title>Genome characteristics of facultatively symbiotic Frankia sp. strains reflect host range and host plant biogeography.</title>
        <authorList>
            <person name="Normand P."/>
            <person name="Lapierre P."/>
            <person name="Tisa L.S."/>
            <person name="Gogarten J.P."/>
            <person name="Alloisio N."/>
            <person name="Bagnarol E."/>
            <person name="Bassi C.A."/>
            <person name="Berry A.M."/>
            <person name="Bickhart D.M."/>
            <person name="Choisne N."/>
            <person name="Couloux A."/>
            <person name="Cournoyer B."/>
            <person name="Cruveiller S."/>
            <person name="Daubin V."/>
            <person name="Demange N."/>
            <person name="Francino M.P."/>
            <person name="Goltsman E."/>
            <person name="Huang Y."/>
            <person name="Kopp O.R."/>
            <person name="Labarre L."/>
            <person name="Lapidus A."/>
            <person name="Lavire C."/>
            <person name="Marechal J."/>
            <person name="Martinez M."/>
            <person name="Mastronunzio J.E."/>
            <person name="Mullin B.C."/>
            <person name="Niemann J."/>
            <person name="Pujic P."/>
            <person name="Rawnsley T."/>
            <person name="Rouy Z."/>
            <person name="Schenowitz C."/>
            <person name="Sellstedt A."/>
            <person name="Tavares F."/>
            <person name="Tomkins J.P."/>
            <person name="Vallenet D."/>
            <person name="Valverde C."/>
            <person name="Wall L.G."/>
            <person name="Wang Y."/>
            <person name="Medigue C."/>
            <person name="Benson D.R."/>
        </authorList>
    </citation>
    <scope>NUCLEOTIDE SEQUENCE [LARGE SCALE GENOMIC DNA]</scope>
    <source>
        <strain evidence="3">DSM 45986 / CECT 9034 / ACN14a</strain>
    </source>
</reference>
<name>Q0RE35_FRAAA</name>
<organism evidence="2 3">
    <name type="scientific">Frankia alni (strain DSM 45986 / CECT 9034 / ACN14a)</name>
    <dbReference type="NCBI Taxonomy" id="326424"/>
    <lineage>
        <taxon>Bacteria</taxon>
        <taxon>Bacillati</taxon>
        <taxon>Actinomycetota</taxon>
        <taxon>Actinomycetes</taxon>
        <taxon>Frankiales</taxon>
        <taxon>Frankiaceae</taxon>
        <taxon>Frankia</taxon>
    </lineage>
</organism>
<keyword evidence="2" id="KW-0560">Oxidoreductase</keyword>
<dbReference type="Gene3D" id="3.30.43.20">
    <property type="match status" value="1"/>
</dbReference>
<gene>
    <name evidence="2" type="ordered locus">FRAAL5644</name>
</gene>
<feature type="region of interest" description="Disordered" evidence="1">
    <location>
        <begin position="1"/>
        <end position="23"/>
    </location>
</feature>
<evidence type="ECO:0000256" key="1">
    <source>
        <dbReference type="SAM" id="MobiDB-lite"/>
    </source>
</evidence>
<dbReference type="GO" id="GO:0005506">
    <property type="term" value="F:iron ion binding"/>
    <property type="evidence" value="ECO:0007669"/>
    <property type="project" value="InterPro"/>
</dbReference>
<dbReference type="eggNOG" id="COG3207">
    <property type="taxonomic scope" value="Bacteria"/>
</dbReference>
<dbReference type="HOGENOM" id="CLU_1056690_0_0_11"/>
<dbReference type="SUPFAM" id="SSF48264">
    <property type="entry name" value="Cytochrome P450"/>
    <property type="match status" value="1"/>
</dbReference>
<dbReference type="KEGG" id="fal:FRAAL5644"/>
<dbReference type="PANTHER" id="PTHR37285">
    <property type="entry name" value="SPORE WALL MATURATION PROTEIN DIT1"/>
    <property type="match status" value="1"/>
</dbReference>
<dbReference type="GO" id="GO:0020037">
    <property type="term" value="F:heme binding"/>
    <property type="evidence" value="ECO:0007669"/>
    <property type="project" value="InterPro"/>
</dbReference>
<dbReference type="Pfam" id="PF05141">
    <property type="entry name" value="DIT1_PvcA"/>
    <property type="match status" value="1"/>
</dbReference>
<dbReference type="AlphaFoldDB" id="Q0RE35"/>
<dbReference type="InterPro" id="IPR036396">
    <property type="entry name" value="Cyt_P450_sf"/>
</dbReference>
<feature type="compositionally biased region" description="Polar residues" evidence="1">
    <location>
        <begin position="1"/>
        <end position="10"/>
    </location>
</feature>
<protein>
    <submittedName>
        <fullName evidence="2">Cytochrome P450</fullName>
        <ecNumber evidence="2">1.14.14.1</ecNumber>
    </submittedName>
</protein>
<dbReference type="eggNOG" id="COG2124">
    <property type="taxonomic scope" value="Bacteria"/>
</dbReference>
<dbReference type="STRING" id="326424.FRAAL5644"/>
<dbReference type="EC" id="1.14.14.1" evidence="2"/>
<evidence type="ECO:0000313" key="2">
    <source>
        <dbReference type="EMBL" id="CAJ64277.1"/>
    </source>
</evidence>
<dbReference type="PANTHER" id="PTHR37285:SF5">
    <property type="entry name" value="SPORE WALL MATURATION PROTEIN DIT1"/>
    <property type="match status" value="1"/>
</dbReference>
<accession>Q0RE35</accession>
<evidence type="ECO:0000313" key="3">
    <source>
        <dbReference type="Proteomes" id="UP000000657"/>
    </source>
</evidence>
<sequence length="263" mass="29893">MTIRTASQEVPMSPTDPIPLYGPQYKRDPYPLYRRLRATGPVHRVRFPSGVIGWLVTGYRAAHEALNDHRLGKNHALGTSDALSALIDEEGLRHLDLFSLRDILGDLPYDDKRSSVSRRYGPTSEQLRAEVRSDEDTRRLYQGITRFLVEDTAEFVGSRSALQRECRQRAYGVIGRSRAWGRLVAEHHPRAVRLSIHPQRRGTSKFGIRLLESSDAWMTPWHATVLRRADGASELMRRADAQRLGRLVTRDGRPSHFQAHAAV</sequence>
<dbReference type="GO" id="GO:0016712">
    <property type="term" value="F:oxidoreductase activity, acting on paired donors, with incorporation or reduction of molecular oxygen, reduced flavin or flavoprotein as one donor, and incorporation of one atom of oxygen"/>
    <property type="evidence" value="ECO:0007669"/>
    <property type="project" value="UniProtKB-EC"/>
</dbReference>